<protein>
    <recommendedName>
        <fullName evidence="1">Putative phage tail fibre N-terminal domain-containing protein</fullName>
    </recommendedName>
</protein>
<evidence type="ECO:0000259" key="1">
    <source>
        <dbReference type="Pfam" id="PF26208"/>
    </source>
</evidence>
<sequence length="225" mass="24787">MANMQERLDRAVEQTEVDSGIFHHIVHGKDIESVTTENGKIPTIAKAIKDIQGRVYDETYNMVEIAQNAADTATQKANDCTGMTNIVANYTAQNKQYVTNMQTLMEGSDEEVQALGGKHSCEQWVKLAQQSTTGSYPTTISGVADVNQTILPIGESLSVSNQILAVIIENTLLLPNTYTLSADCKNVVLSNQLSIGERWSVQYLTDFQSIASIDNTIIYEEMETE</sequence>
<dbReference type="Pfam" id="PF26208">
    <property type="entry name" value="Phage_phiTE_241_N"/>
    <property type="match status" value="1"/>
</dbReference>
<reference evidence="2" key="1">
    <citation type="journal article" date="2021" name="Proc. Natl. Acad. Sci. U.S.A.">
        <title>A Catalog of Tens of Thousands of Viruses from Human Metagenomes Reveals Hidden Associations with Chronic Diseases.</title>
        <authorList>
            <person name="Tisza M.J."/>
            <person name="Buck C.B."/>
        </authorList>
    </citation>
    <scope>NUCLEOTIDE SEQUENCE</scope>
    <source>
        <strain evidence="2">CtiPM17</strain>
    </source>
</reference>
<proteinExistence type="predicted"/>
<name>A0A8S5NVI9_9CAUD</name>
<evidence type="ECO:0000313" key="2">
    <source>
        <dbReference type="EMBL" id="DAD98218.1"/>
    </source>
</evidence>
<dbReference type="EMBL" id="BK015256">
    <property type="protein sequence ID" value="DAD98218.1"/>
    <property type="molecule type" value="Genomic_DNA"/>
</dbReference>
<feature type="domain" description="Putative phage tail fibre N-terminal" evidence="1">
    <location>
        <begin position="8"/>
        <end position="50"/>
    </location>
</feature>
<accession>A0A8S5NVI9</accession>
<organism evidence="2">
    <name type="scientific">Siphoviridae sp. ctiPM17</name>
    <dbReference type="NCBI Taxonomy" id="2825623"/>
    <lineage>
        <taxon>Viruses</taxon>
        <taxon>Duplodnaviria</taxon>
        <taxon>Heunggongvirae</taxon>
        <taxon>Uroviricota</taxon>
        <taxon>Caudoviricetes</taxon>
    </lineage>
</organism>
<dbReference type="InterPro" id="IPR058969">
    <property type="entry name" value="Phage_phiTE_241_N"/>
</dbReference>